<protein>
    <submittedName>
        <fullName evidence="1">Uncharacterized protein</fullName>
    </submittedName>
</protein>
<accession>A0A645ESI0</accession>
<dbReference type="EMBL" id="VSSQ01050275">
    <property type="protein sequence ID" value="MPN04360.1"/>
    <property type="molecule type" value="Genomic_DNA"/>
</dbReference>
<name>A0A645ESI0_9ZZZZ</name>
<organism evidence="1">
    <name type="scientific">bioreactor metagenome</name>
    <dbReference type="NCBI Taxonomy" id="1076179"/>
    <lineage>
        <taxon>unclassified sequences</taxon>
        <taxon>metagenomes</taxon>
        <taxon>ecological metagenomes</taxon>
    </lineage>
</organism>
<reference evidence="1" key="1">
    <citation type="submission" date="2019-08" db="EMBL/GenBank/DDBJ databases">
        <authorList>
            <person name="Kucharzyk K."/>
            <person name="Murdoch R.W."/>
            <person name="Higgins S."/>
            <person name="Loffler F."/>
        </authorList>
    </citation>
    <scope>NUCLEOTIDE SEQUENCE</scope>
</reference>
<comment type="caution">
    <text evidence="1">The sequence shown here is derived from an EMBL/GenBank/DDBJ whole genome shotgun (WGS) entry which is preliminary data.</text>
</comment>
<proteinExistence type="predicted"/>
<sequence length="211" mass="22717">MRRIRVGRCESRYRSWETTRTVPSNFINAVSSASLAGMSRWLVGSSITRTLPCSSMTIASLTRARSPPERTPIVLKASSPSKCSPPNSVRSVCSLESGKRSHSSISAVLSGCRSEESCSKQDRLTLRPHSMSPFAGGSFPISVFNNVDFPAPFSPIMATRSPRLMCMSVSRSRHLCCTPSPTATVNPRAISTSDTGRLLGSKRISGGFLGT</sequence>
<evidence type="ECO:0000313" key="1">
    <source>
        <dbReference type="EMBL" id="MPN04360.1"/>
    </source>
</evidence>
<dbReference type="AlphaFoldDB" id="A0A645ESI0"/>
<gene>
    <name evidence="1" type="ORF">SDC9_151597</name>
</gene>